<feature type="domain" description="Helicase ATP-binding" evidence="2">
    <location>
        <begin position="39"/>
        <end position="215"/>
    </location>
</feature>
<dbReference type="AlphaFoldDB" id="A0A067TP67"/>
<dbReference type="InterPro" id="IPR027417">
    <property type="entry name" value="P-loop_NTPase"/>
</dbReference>
<gene>
    <name evidence="4" type="ORF">GALMADRAFT_131700</name>
</gene>
<dbReference type="PANTHER" id="PTHR47396">
    <property type="entry name" value="TYPE I RESTRICTION ENZYME ECOKI R PROTEIN"/>
    <property type="match status" value="1"/>
</dbReference>
<protein>
    <recommendedName>
        <fullName evidence="6">P-loop containing nucleoside triphosphate hydrolase protein</fullName>
    </recommendedName>
</protein>
<dbReference type="GO" id="GO:0061749">
    <property type="term" value="F:forked DNA-dependent helicase activity"/>
    <property type="evidence" value="ECO:0007669"/>
    <property type="project" value="TreeGrafter"/>
</dbReference>
<sequence>MQCWGKVRVLFRPSVRYNSTGASVILRPYQEHCLDACTDALASGSTRIGVSLPTGSGKTTVFISLLSRIAPPAENQAATKSLIIVNSIELARQSADQVARLFPHWRVEIEQGSKYQASGFADVTVATYQTLNNEQRLRKFDPKTLKAIIIDEAHHAAAPSYRRLLSRFDPEIKHPDTEFEPGNIPHKIPIIGFSATFGRHDRLALGSVFERIVYHRHFLEMIKEEWLCDVRFTSVRAQINLKDVTVNARTGDFNPTSLAHVINADSINDLVVKTWIDRASTRKSTLVFCVNVAHVVALTQTFRGFGIDARHLSARTAPAERKALIQSFKDGEFPVLVNCAILTEGADIPNIDCVLVARPTRSRNVFAQMIGRGMRLSPNTGKTDCRIIDFVDSHYRVGGLVTAPTLFGLDPDEIAVDDETLVSLEKRAADTHLSNGPDAVPMPTSVTYIDHEDPFSLEISNHKPNHIYILSPFAWVDCGQDVYVLDLLTRGFIRIEKQEDENKEYFVARYTPAAYGNKQAKELKLSPYLTSREILKHETLNDAVRGCDTYVVSKVFRNSSATFLLRSAEWRSKPASDAQKNFVLKRWLKHVFRSMSEEDKKVKVESMNKGDAGNIITRLRHGAQVRSVYCRFQFDDQVKYKIRVGTSKRRRLY</sequence>
<dbReference type="InterPro" id="IPR014001">
    <property type="entry name" value="Helicase_ATP-bd"/>
</dbReference>
<feature type="domain" description="Helicase C-terminal" evidence="3">
    <location>
        <begin position="266"/>
        <end position="410"/>
    </location>
</feature>
<dbReference type="PROSITE" id="PS51192">
    <property type="entry name" value="HELICASE_ATP_BIND_1"/>
    <property type="match status" value="1"/>
</dbReference>
<dbReference type="OrthoDB" id="270584at2759"/>
<dbReference type="GO" id="GO:0000403">
    <property type="term" value="F:Y-form DNA binding"/>
    <property type="evidence" value="ECO:0007669"/>
    <property type="project" value="TreeGrafter"/>
</dbReference>
<keyword evidence="1" id="KW-0378">Hydrolase</keyword>
<dbReference type="PROSITE" id="PS51194">
    <property type="entry name" value="HELICASE_CTER"/>
    <property type="match status" value="1"/>
</dbReference>
<dbReference type="Pfam" id="PF00271">
    <property type="entry name" value="Helicase_C"/>
    <property type="match status" value="1"/>
</dbReference>
<dbReference type="STRING" id="685588.A0A067TP67"/>
<keyword evidence="1" id="KW-0347">Helicase</keyword>
<reference evidence="5" key="1">
    <citation type="journal article" date="2014" name="Proc. Natl. Acad. Sci. U.S.A.">
        <title>Extensive sampling of basidiomycete genomes demonstrates inadequacy of the white-rot/brown-rot paradigm for wood decay fungi.</title>
        <authorList>
            <person name="Riley R."/>
            <person name="Salamov A.A."/>
            <person name="Brown D.W."/>
            <person name="Nagy L.G."/>
            <person name="Floudas D."/>
            <person name="Held B.W."/>
            <person name="Levasseur A."/>
            <person name="Lombard V."/>
            <person name="Morin E."/>
            <person name="Otillar R."/>
            <person name="Lindquist E.A."/>
            <person name="Sun H."/>
            <person name="LaButti K.M."/>
            <person name="Schmutz J."/>
            <person name="Jabbour D."/>
            <person name="Luo H."/>
            <person name="Baker S.E."/>
            <person name="Pisabarro A.G."/>
            <person name="Walton J.D."/>
            <person name="Blanchette R.A."/>
            <person name="Henrissat B."/>
            <person name="Martin F."/>
            <person name="Cullen D."/>
            <person name="Hibbett D.S."/>
            <person name="Grigoriev I.V."/>
        </authorList>
    </citation>
    <scope>NUCLEOTIDE SEQUENCE [LARGE SCALE GENOMIC DNA]</scope>
    <source>
        <strain evidence="5">CBS 339.88</strain>
    </source>
</reference>
<evidence type="ECO:0000259" key="3">
    <source>
        <dbReference type="PROSITE" id="PS51194"/>
    </source>
</evidence>
<dbReference type="GO" id="GO:0036121">
    <property type="term" value="F:double-stranded DNA helicase activity"/>
    <property type="evidence" value="ECO:0007669"/>
    <property type="project" value="TreeGrafter"/>
</dbReference>
<evidence type="ECO:0000313" key="4">
    <source>
        <dbReference type="EMBL" id="KDR84936.1"/>
    </source>
</evidence>
<dbReference type="EMBL" id="KL142367">
    <property type="protein sequence ID" value="KDR84936.1"/>
    <property type="molecule type" value="Genomic_DNA"/>
</dbReference>
<dbReference type="GO" id="GO:0070125">
    <property type="term" value="P:mitochondrial translational elongation"/>
    <property type="evidence" value="ECO:0007669"/>
    <property type="project" value="TreeGrafter"/>
</dbReference>
<dbReference type="PANTHER" id="PTHR47396:SF1">
    <property type="entry name" value="ATP-DEPENDENT HELICASE IRC3-RELATED"/>
    <property type="match status" value="1"/>
</dbReference>
<dbReference type="InterPro" id="IPR050742">
    <property type="entry name" value="Helicase_Restrict-Modif_Enz"/>
</dbReference>
<dbReference type="SMART" id="SM00487">
    <property type="entry name" value="DEXDc"/>
    <property type="match status" value="1"/>
</dbReference>
<keyword evidence="5" id="KW-1185">Reference proteome</keyword>
<dbReference type="GO" id="GO:0032042">
    <property type="term" value="P:mitochondrial DNA metabolic process"/>
    <property type="evidence" value="ECO:0007669"/>
    <property type="project" value="TreeGrafter"/>
</dbReference>
<dbReference type="SUPFAM" id="SSF52540">
    <property type="entry name" value="P-loop containing nucleoside triphosphate hydrolases"/>
    <property type="match status" value="1"/>
</dbReference>
<evidence type="ECO:0000259" key="2">
    <source>
        <dbReference type="PROSITE" id="PS51192"/>
    </source>
</evidence>
<dbReference type="GO" id="GO:0005759">
    <property type="term" value="C:mitochondrial matrix"/>
    <property type="evidence" value="ECO:0007669"/>
    <property type="project" value="TreeGrafter"/>
</dbReference>
<keyword evidence="1" id="KW-0067">ATP-binding</keyword>
<dbReference type="Proteomes" id="UP000027222">
    <property type="component" value="Unassembled WGS sequence"/>
</dbReference>
<accession>A0A067TP67</accession>
<evidence type="ECO:0008006" key="6">
    <source>
        <dbReference type="Google" id="ProtNLM"/>
    </source>
</evidence>
<name>A0A067TP67_GALM3</name>
<organism evidence="4 5">
    <name type="scientific">Galerina marginata (strain CBS 339.88)</name>
    <dbReference type="NCBI Taxonomy" id="685588"/>
    <lineage>
        <taxon>Eukaryota</taxon>
        <taxon>Fungi</taxon>
        <taxon>Dikarya</taxon>
        <taxon>Basidiomycota</taxon>
        <taxon>Agaricomycotina</taxon>
        <taxon>Agaricomycetes</taxon>
        <taxon>Agaricomycetidae</taxon>
        <taxon>Agaricales</taxon>
        <taxon>Agaricineae</taxon>
        <taxon>Strophariaceae</taxon>
        <taxon>Galerina</taxon>
    </lineage>
</organism>
<dbReference type="SMART" id="SM00490">
    <property type="entry name" value="HELICc"/>
    <property type="match status" value="1"/>
</dbReference>
<dbReference type="InterPro" id="IPR001650">
    <property type="entry name" value="Helicase_C-like"/>
</dbReference>
<dbReference type="HOGENOM" id="CLU_014765_0_1_1"/>
<dbReference type="GO" id="GO:0016787">
    <property type="term" value="F:hydrolase activity"/>
    <property type="evidence" value="ECO:0007669"/>
    <property type="project" value="InterPro"/>
</dbReference>
<dbReference type="InterPro" id="IPR006935">
    <property type="entry name" value="Helicase/UvrB_N"/>
</dbReference>
<keyword evidence="1" id="KW-0547">Nucleotide-binding</keyword>
<evidence type="ECO:0000313" key="5">
    <source>
        <dbReference type="Proteomes" id="UP000027222"/>
    </source>
</evidence>
<dbReference type="Gene3D" id="3.40.50.300">
    <property type="entry name" value="P-loop containing nucleotide triphosphate hydrolases"/>
    <property type="match status" value="2"/>
</dbReference>
<evidence type="ECO:0000256" key="1">
    <source>
        <dbReference type="ARBA" id="ARBA00022806"/>
    </source>
</evidence>
<dbReference type="CDD" id="cd18799">
    <property type="entry name" value="SF2_C_EcoAI-like"/>
    <property type="match status" value="1"/>
</dbReference>
<proteinExistence type="predicted"/>
<dbReference type="GO" id="GO:0005524">
    <property type="term" value="F:ATP binding"/>
    <property type="evidence" value="ECO:0007669"/>
    <property type="project" value="InterPro"/>
</dbReference>
<dbReference type="Pfam" id="PF04851">
    <property type="entry name" value="ResIII"/>
    <property type="match status" value="1"/>
</dbReference>